<comment type="catalytic activity">
    <reaction evidence="1 6">
        <text>The enzyme specifically hydrolyzes (1-&gt;4)-beta-D-galactosidic linkages in type I arabinogalactans.</text>
        <dbReference type="EC" id="3.2.1.89"/>
    </reaction>
</comment>
<proteinExistence type="inferred from homology"/>
<dbReference type="PANTHER" id="PTHR34983">
    <property type="entry name" value="ARABINOGALACTAN ENDO-BETA-1,4-GALACTANASE A"/>
    <property type="match status" value="1"/>
</dbReference>
<dbReference type="RefSeq" id="WP_131852163.1">
    <property type="nucleotide sequence ID" value="NZ_SKFH01000015.1"/>
</dbReference>
<dbReference type="EC" id="3.2.1.89" evidence="3 6"/>
<dbReference type="AlphaFoldDB" id="A0A4V2WMM1"/>
<dbReference type="PANTHER" id="PTHR34983:SF1">
    <property type="entry name" value="ARABINOGALACTAN ENDO-BETA-1,4-GALACTANASE A"/>
    <property type="match status" value="1"/>
</dbReference>
<dbReference type="Proteomes" id="UP000295164">
    <property type="component" value="Unassembled WGS sequence"/>
</dbReference>
<dbReference type="GO" id="GO:0045490">
    <property type="term" value="P:pectin catabolic process"/>
    <property type="evidence" value="ECO:0007669"/>
    <property type="project" value="TreeGrafter"/>
</dbReference>
<gene>
    <name evidence="7" type="ORF">E0486_10670</name>
</gene>
<protein>
    <recommendedName>
        <fullName evidence="3 6">Arabinogalactan endo-beta-1,4-galactanase</fullName>
        <ecNumber evidence="3 6">3.2.1.89</ecNumber>
    </recommendedName>
</protein>
<comment type="caution">
    <text evidence="7">The sequence shown here is derived from an EMBL/GenBank/DDBJ whole genome shotgun (WGS) entry which is preliminary data.</text>
</comment>
<dbReference type="PROSITE" id="PS51257">
    <property type="entry name" value="PROKAR_LIPOPROTEIN"/>
    <property type="match status" value="1"/>
</dbReference>
<dbReference type="EMBL" id="SKFH01000015">
    <property type="protein sequence ID" value="TCZ70594.1"/>
    <property type="molecule type" value="Genomic_DNA"/>
</dbReference>
<evidence type="ECO:0000256" key="5">
    <source>
        <dbReference type="ARBA" id="ARBA00023295"/>
    </source>
</evidence>
<evidence type="ECO:0000256" key="4">
    <source>
        <dbReference type="ARBA" id="ARBA00022801"/>
    </source>
</evidence>
<evidence type="ECO:0000256" key="1">
    <source>
        <dbReference type="ARBA" id="ARBA00001695"/>
    </source>
</evidence>
<dbReference type="GO" id="GO:0031218">
    <property type="term" value="F:arabinogalactan endo-1,4-beta-galactosidase activity"/>
    <property type="evidence" value="ECO:0007669"/>
    <property type="project" value="UniProtKB-EC"/>
</dbReference>
<comment type="similarity">
    <text evidence="2 6">Belongs to the glycosyl hydrolase 53 family.</text>
</comment>
<dbReference type="Pfam" id="PF07745">
    <property type="entry name" value="Glyco_hydro_53"/>
    <property type="match status" value="1"/>
</dbReference>
<evidence type="ECO:0000313" key="8">
    <source>
        <dbReference type="Proteomes" id="UP000295164"/>
    </source>
</evidence>
<keyword evidence="4 6" id="KW-0378">Hydrolase</keyword>
<keyword evidence="5 6" id="KW-0326">Glycosidase</keyword>
<dbReference type="Gene3D" id="3.20.20.80">
    <property type="entry name" value="Glycosidases"/>
    <property type="match status" value="1"/>
</dbReference>
<dbReference type="SUPFAM" id="SSF51445">
    <property type="entry name" value="(Trans)glycosidases"/>
    <property type="match status" value="1"/>
</dbReference>
<sequence>MKKFLLLPLLLVLACGKKEGPGPAPAPTPAPADTFQLVKGADISWVTELEAAGKHFYDAAGTEREATALMKSLGMNTIRLRVWVNPASGWNNKADVLAKAQRAKALGMRLMVDFHYSDSWADPGQQAKPAAWAALDLAGLKTALAAHTTDVLSTLKNAGIGVEWVQVGNETNNGMLWPEGKASTNMAAFAQLVTSGYDAVKGVYPNAKVIVHLSNGWNNSLFRWLFDGLKANGARWDVIGLSLYPDISSWGNMNVQALNNMTDMVARYGKEVMVVEAGMPWDSPDRTALFLSDLLQKVRSVPNHQGLGVLYWEPETPPGWNGYTLGAFDNSGRPTIALNAFQ</sequence>
<dbReference type="InterPro" id="IPR011683">
    <property type="entry name" value="Glyco_hydro_53"/>
</dbReference>
<evidence type="ECO:0000256" key="2">
    <source>
        <dbReference type="ARBA" id="ARBA00010687"/>
    </source>
</evidence>
<evidence type="ECO:0000256" key="6">
    <source>
        <dbReference type="RuleBase" id="RU361192"/>
    </source>
</evidence>
<organism evidence="7 8">
    <name type="scientific">Flaviaesturariibacter aridisoli</name>
    <dbReference type="NCBI Taxonomy" id="2545761"/>
    <lineage>
        <taxon>Bacteria</taxon>
        <taxon>Pseudomonadati</taxon>
        <taxon>Bacteroidota</taxon>
        <taxon>Chitinophagia</taxon>
        <taxon>Chitinophagales</taxon>
        <taxon>Chitinophagaceae</taxon>
        <taxon>Flaviaestuariibacter</taxon>
    </lineage>
</organism>
<keyword evidence="8" id="KW-1185">Reference proteome</keyword>
<evidence type="ECO:0000256" key="3">
    <source>
        <dbReference type="ARBA" id="ARBA00012556"/>
    </source>
</evidence>
<dbReference type="OrthoDB" id="9768786at2"/>
<reference evidence="7 8" key="1">
    <citation type="submission" date="2019-03" db="EMBL/GenBank/DDBJ databases">
        <authorList>
            <person name="Kim M.K.M."/>
        </authorList>
    </citation>
    <scope>NUCLEOTIDE SEQUENCE [LARGE SCALE GENOMIC DNA]</scope>
    <source>
        <strain evidence="7 8">17J68-15</strain>
    </source>
</reference>
<dbReference type="GO" id="GO:0015926">
    <property type="term" value="F:glucosidase activity"/>
    <property type="evidence" value="ECO:0007669"/>
    <property type="project" value="InterPro"/>
</dbReference>
<name>A0A4V2WMM1_9BACT</name>
<accession>A0A4V2WMM1</accession>
<dbReference type="InterPro" id="IPR017853">
    <property type="entry name" value="GH"/>
</dbReference>
<evidence type="ECO:0000313" key="7">
    <source>
        <dbReference type="EMBL" id="TCZ70594.1"/>
    </source>
</evidence>